<organism evidence="1 2">
    <name type="scientific">Massilia genomosp. 1</name>
    <dbReference type="NCBI Taxonomy" id="2609280"/>
    <lineage>
        <taxon>Bacteria</taxon>
        <taxon>Pseudomonadati</taxon>
        <taxon>Pseudomonadota</taxon>
        <taxon>Betaproteobacteria</taxon>
        <taxon>Burkholderiales</taxon>
        <taxon>Oxalobacteraceae</taxon>
        <taxon>Telluria group</taxon>
        <taxon>Massilia</taxon>
    </lineage>
</organism>
<comment type="caution">
    <text evidence="1">The sequence shown here is derived from an EMBL/GenBank/DDBJ whole genome shotgun (WGS) entry which is preliminary data.</text>
</comment>
<dbReference type="Proteomes" id="UP000610594">
    <property type="component" value="Unassembled WGS sequence"/>
</dbReference>
<dbReference type="InterPro" id="IPR014894">
    <property type="entry name" value="DcrB/EagT6"/>
</dbReference>
<gene>
    <name evidence="1" type="ORF">F1735_31205</name>
</gene>
<proteinExistence type="predicted"/>
<dbReference type="InterPro" id="IPR016123">
    <property type="entry name" value="Mog1/PsbP_a/b/a-sand"/>
</dbReference>
<dbReference type="SUPFAM" id="SSF55724">
    <property type="entry name" value="Mog1p/PsbP-like"/>
    <property type="match status" value="1"/>
</dbReference>
<evidence type="ECO:0000313" key="1">
    <source>
        <dbReference type="EMBL" id="NHZ66703.1"/>
    </source>
</evidence>
<keyword evidence="2" id="KW-1185">Reference proteome</keyword>
<dbReference type="Gene3D" id="3.40.1000.10">
    <property type="entry name" value="Mog1/PsbP, alpha/beta/alpha sandwich"/>
    <property type="match status" value="1"/>
</dbReference>
<sequence>MPFERIGMHEGSIGLPPGFEDRSANIFVPSDPQNQPNLSIARDWLIEGETLTTYVDRQLCVLKSRIPNHKVVARIPDLLGHGNSACVGERIEAQYKNGAQTIRQRQAAFLVGPKRALILTAASPRAFDDKFEGLWRSWLDSFIAPTQAAADTAPVAG</sequence>
<dbReference type="EMBL" id="WHJF01000159">
    <property type="protein sequence ID" value="NHZ66703.1"/>
    <property type="molecule type" value="Genomic_DNA"/>
</dbReference>
<accession>A0ABX0N221</accession>
<evidence type="ECO:0000313" key="2">
    <source>
        <dbReference type="Proteomes" id="UP000610594"/>
    </source>
</evidence>
<protein>
    <submittedName>
        <fullName evidence="1">DUF1795 domain-containing protein</fullName>
    </submittedName>
</protein>
<dbReference type="Pfam" id="PF08786">
    <property type="entry name" value="DcrB"/>
    <property type="match status" value="1"/>
</dbReference>
<reference evidence="1 2" key="1">
    <citation type="submission" date="2019-10" db="EMBL/GenBank/DDBJ databases">
        <title>Taxonomy of Antarctic Massilia spp.: description of Massilia rubra sp. nov., Massilia aquatica sp. nov., Massilia mucilaginosa sp. nov., Massilia frigida sp. nov. isolated from streams, lakes and regoliths.</title>
        <authorList>
            <person name="Holochova P."/>
            <person name="Sedlacek I."/>
            <person name="Kralova S."/>
            <person name="Maslanova I."/>
            <person name="Busse H.-J."/>
            <person name="Stankova E."/>
            <person name="Vrbovska V."/>
            <person name="Kovarovic V."/>
            <person name="Bartak M."/>
            <person name="Svec P."/>
            <person name="Pantucek R."/>
        </authorList>
    </citation>
    <scope>NUCLEOTIDE SEQUENCE [LARGE SCALE GENOMIC DNA]</scope>
    <source>
        <strain evidence="1 2">CCM 8694</strain>
    </source>
</reference>
<name>A0ABX0N221_9BURK</name>